<organism evidence="3 4">
    <name type="scientific">Bacillus amyloliquefaciens (strain ATCC 23350 / DSM 7 / BCRC 11601 / CCUG 28519 / NBRC 15535 / NRRL B-14393 / F)</name>
    <dbReference type="NCBI Taxonomy" id="692420"/>
    <lineage>
        <taxon>Bacteria</taxon>
        <taxon>Bacillati</taxon>
        <taxon>Bacillota</taxon>
        <taxon>Bacilli</taxon>
        <taxon>Bacillales</taxon>
        <taxon>Bacillaceae</taxon>
        <taxon>Bacillus</taxon>
        <taxon>Bacillus amyloliquefaciens group</taxon>
    </lineage>
</organism>
<accession>A0A9P1JFF4</accession>
<dbReference type="Pfam" id="PF06605">
    <property type="entry name" value="Prophage_tail"/>
    <property type="match status" value="1"/>
</dbReference>
<evidence type="ECO:0000259" key="1">
    <source>
        <dbReference type="Pfam" id="PF06605"/>
    </source>
</evidence>
<dbReference type="Proteomes" id="UP000006562">
    <property type="component" value="Chromosome"/>
</dbReference>
<dbReference type="InterPro" id="IPR044051">
    <property type="entry name" value="Prophage_tail_N"/>
</dbReference>
<dbReference type="KEGG" id="bao:BAMF_0858"/>
<protein>
    <submittedName>
        <fullName evidence="3">Phage minor structural protein</fullName>
    </submittedName>
</protein>
<sequence length="384" mass="44290">MEILLVKTKDYEEIVTGFSDFERTVETNLTNWQVTFNIVQTKHNEFVFNLLQSDDASLIVNGQEFVIQQINPVVNGNSQTLSVTATHVYFEIQKKIRPKDVLDADYDEESKPEHTLAEYLDYLFKGNKYGYTYEIKGTFKIKKKITEFGNSDSVTLINTLIDTFECFIKADNKKVIFMDEANFKQLTQKQFRWLYNTDDINLSLDKTNIRTMCWVYPYKDQHDNYFFEPYIYTSPNVSRFGESFSEPVDLSTDTDATTKKYTDQQALKALQDVPETTFTLNYYGKDTPQIGEVWMAIIEPMALDVDVPIVGIKDSPFDDSKPIELTLSNAKKDMLSVQQQISKKANLAYQKSSKTNTIINNIQNAVSITWNSRLILEKVGEVND</sequence>
<dbReference type="InterPro" id="IPR010572">
    <property type="entry name" value="Tail_dom"/>
</dbReference>
<evidence type="ECO:0000313" key="3">
    <source>
        <dbReference type="EMBL" id="CBI41984.1"/>
    </source>
</evidence>
<feature type="domain" description="Prophage endopeptidase tail N-terminal" evidence="2">
    <location>
        <begin position="7"/>
        <end position="87"/>
    </location>
</feature>
<evidence type="ECO:0000313" key="4">
    <source>
        <dbReference type="Proteomes" id="UP000006562"/>
    </source>
</evidence>
<feature type="domain" description="Tail spike" evidence="1">
    <location>
        <begin position="102"/>
        <end position="341"/>
    </location>
</feature>
<reference evidence="4" key="2">
    <citation type="journal article" date="2011" name="J. Biotechnol.">
        <title>Genome sequence of B. amyloliquefaciens type strain DSM7(T) reveals differences to plant-associated B. amyloliquefaciens FZB42.</title>
        <authorList>
            <person name="Ruckert C."/>
            <person name="Blom J."/>
            <person name="Chen X."/>
            <person name="Reva O."/>
            <person name="Borriss R."/>
        </authorList>
    </citation>
    <scope>NUCLEOTIDE SEQUENCE [LARGE SCALE GENOMIC DNA]</scope>
    <source>
        <strain evidence="4">DSM 7</strain>
    </source>
</reference>
<dbReference type="EMBL" id="FN597644">
    <property type="protein sequence ID" value="CBI41984.1"/>
    <property type="molecule type" value="Genomic_DNA"/>
</dbReference>
<reference evidence="3 4" key="1">
    <citation type="journal article" date="2011" name="Int. J. Syst. Evol. Microbiol.">
        <title>Relationship of Bacillus amyloliquefaciens clades associated with strains DSM 7T and FZB42T: a proposal for Bacillus amyloliquefaciens subsp. amyloliquefaciens subsp. nov. and Bacillus amyloliquefaciens subsp. plantarum subsp. nov. based on complete genome sequence comparisons.</title>
        <authorList>
            <person name="Borriss R."/>
            <person name="Chen X.H."/>
            <person name="Rueckert C."/>
            <person name="Blom J."/>
            <person name="Becker A."/>
            <person name="Baumgarth B."/>
            <person name="Fan B."/>
            <person name="Pukall R."/>
            <person name="Schumann P."/>
            <person name="Sproer C."/>
            <person name="Junge H."/>
            <person name="Vater J."/>
            <person name="Puhler A."/>
            <person name="Klenk H.P."/>
        </authorList>
    </citation>
    <scope>NUCLEOTIDE SEQUENCE [LARGE SCALE GENOMIC DNA]</scope>
    <source>
        <strain evidence="4">DSM 7</strain>
    </source>
</reference>
<dbReference type="AlphaFoldDB" id="A0A9P1JFF4"/>
<gene>
    <name evidence="3" type="primary">gp18</name>
    <name evidence="3" type="ordered locus">BAMF_0858</name>
</gene>
<dbReference type="RefSeq" id="WP_013351481.1">
    <property type="nucleotide sequence ID" value="NC_014551.1"/>
</dbReference>
<dbReference type="Gene3D" id="3.55.50.40">
    <property type="match status" value="1"/>
</dbReference>
<dbReference type="Gene3D" id="6.20.110.10">
    <property type="match status" value="1"/>
</dbReference>
<name>A0A9P1JFF4_BACAS</name>
<keyword evidence="4" id="KW-1185">Reference proteome</keyword>
<dbReference type="Pfam" id="PF18994">
    <property type="entry name" value="Prophage_tailD1"/>
    <property type="match status" value="1"/>
</dbReference>
<proteinExistence type="predicted"/>
<evidence type="ECO:0000259" key="2">
    <source>
        <dbReference type="Pfam" id="PF18994"/>
    </source>
</evidence>